<feature type="region of interest" description="Disordered" evidence="2">
    <location>
        <begin position="33"/>
        <end position="60"/>
    </location>
</feature>
<keyword evidence="4" id="KW-1185">Reference proteome</keyword>
<dbReference type="EMBL" id="JARIHO010000060">
    <property type="protein sequence ID" value="KAJ7315738.1"/>
    <property type="molecule type" value="Genomic_DNA"/>
</dbReference>
<sequence>MTLDVDYEQSQAHHEIHVLWEAELTEQEHNEAVLHRHQKHQQLGNLPSTSPPKDKSHNHDEMVRSTAQEAHHTIGYVFRASNFQNYKLVDVPIELGLKWESQSQEVASLDPSQDHESDHDSDHELPVQVVRLKNRLNIALRECDDLEDQCNQYQQAYIQADTERSQLREELQRWEQAPYQCTSVNYKVDLGKSNKFKSFKALRYGTGDWVPATDWLIGWHSHYLVLHLVGGWRDENIVSKGPLEPRISVSHYLLLRTQQIQ</sequence>
<dbReference type="Proteomes" id="UP001218218">
    <property type="component" value="Unassembled WGS sequence"/>
</dbReference>
<dbReference type="AlphaFoldDB" id="A0AAD6ZD23"/>
<evidence type="ECO:0000256" key="1">
    <source>
        <dbReference type="SAM" id="Coils"/>
    </source>
</evidence>
<evidence type="ECO:0000256" key="2">
    <source>
        <dbReference type="SAM" id="MobiDB-lite"/>
    </source>
</evidence>
<reference evidence="3" key="1">
    <citation type="submission" date="2023-03" db="EMBL/GenBank/DDBJ databases">
        <title>Massive genome expansion in bonnet fungi (Mycena s.s.) driven by repeated elements and novel gene families across ecological guilds.</title>
        <authorList>
            <consortium name="Lawrence Berkeley National Laboratory"/>
            <person name="Harder C.B."/>
            <person name="Miyauchi S."/>
            <person name="Viragh M."/>
            <person name="Kuo A."/>
            <person name="Thoen E."/>
            <person name="Andreopoulos B."/>
            <person name="Lu D."/>
            <person name="Skrede I."/>
            <person name="Drula E."/>
            <person name="Henrissat B."/>
            <person name="Morin E."/>
            <person name="Kohler A."/>
            <person name="Barry K."/>
            <person name="LaButti K."/>
            <person name="Morin E."/>
            <person name="Salamov A."/>
            <person name="Lipzen A."/>
            <person name="Mereny Z."/>
            <person name="Hegedus B."/>
            <person name="Baldrian P."/>
            <person name="Stursova M."/>
            <person name="Weitz H."/>
            <person name="Taylor A."/>
            <person name="Grigoriev I.V."/>
            <person name="Nagy L.G."/>
            <person name="Martin F."/>
            <person name="Kauserud H."/>
        </authorList>
    </citation>
    <scope>NUCLEOTIDE SEQUENCE</scope>
    <source>
        <strain evidence="3">CBHHK002</strain>
    </source>
</reference>
<evidence type="ECO:0000313" key="4">
    <source>
        <dbReference type="Proteomes" id="UP001218218"/>
    </source>
</evidence>
<keyword evidence="1" id="KW-0175">Coiled coil</keyword>
<feature type="coiled-coil region" evidence="1">
    <location>
        <begin position="129"/>
        <end position="177"/>
    </location>
</feature>
<name>A0AAD6ZD23_9AGAR</name>
<comment type="caution">
    <text evidence="3">The sequence shown here is derived from an EMBL/GenBank/DDBJ whole genome shotgun (WGS) entry which is preliminary data.</text>
</comment>
<organism evidence="3 4">
    <name type="scientific">Mycena albidolilacea</name>
    <dbReference type="NCBI Taxonomy" id="1033008"/>
    <lineage>
        <taxon>Eukaryota</taxon>
        <taxon>Fungi</taxon>
        <taxon>Dikarya</taxon>
        <taxon>Basidiomycota</taxon>
        <taxon>Agaricomycotina</taxon>
        <taxon>Agaricomycetes</taxon>
        <taxon>Agaricomycetidae</taxon>
        <taxon>Agaricales</taxon>
        <taxon>Marasmiineae</taxon>
        <taxon>Mycenaceae</taxon>
        <taxon>Mycena</taxon>
    </lineage>
</organism>
<accession>A0AAD6ZD23</accession>
<gene>
    <name evidence="3" type="ORF">DFH08DRAFT_820313</name>
</gene>
<protein>
    <submittedName>
        <fullName evidence="3">Uncharacterized protein</fullName>
    </submittedName>
</protein>
<evidence type="ECO:0000313" key="3">
    <source>
        <dbReference type="EMBL" id="KAJ7315738.1"/>
    </source>
</evidence>
<proteinExistence type="predicted"/>